<comment type="caution">
    <text evidence="1">The sequence shown here is derived from an EMBL/GenBank/DDBJ whole genome shotgun (WGS) entry which is preliminary data.</text>
</comment>
<dbReference type="AlphaFoldDB" id="A0A0F9FX54"/>
<gene>
    <name evidence="1" type="ORF">LCGC14_2190210</name>
</gene>
<protein>
    <submittedName>
        <fullName evidence="1">Uncharacterized protein</fullName>
    </submittedName>
</protein>
<organism evidence="1">
    <name type="scientific">marine sediment metagenome</name>
    <dbReference type="NCBI Taxonomy" id="412755"/>
    <lineage>
        <taxon>unclassified sequences</taxon>
        <taxon>metagenomes</taxon>
        <taxon>ecological metagenomes</taxon>
    </lineage>
</organism>
<evidence type="ECO:0000313" key="1">
    <source>
        <dbReference type="EMBL" id="KKL61940.1"/>
    </source>
</evidence>
<dbReference type="EMBL" id="LAZR01028653">
    <property type="protein sequence ID" value="KKL61940.1"/>
    <property type="molecule type" value="Genomic_DNA"/>
</dbReference>
<reference evidence="1" key="1">
    <citation type="journal article" date="2015" name="Nature">
        <title>Complex archaea that bridge the gap between prokaryotes and eukaryotes.</title>
        <authorList>
            <person name="Spang A."/>
            <person name="Saw J.H."/>
            <person name="Jorgensen S.L."/>
            <person name="Zaremba-Niedzwiedzka K."/>
            <person name="Martijn J."/>
            <person name="Lind A.E."/>
            <person name="van Eijk R."/>
            <person name="Schleper C."/>
            <person name="Guy L."/>
            <person name="Ettema T.J."/>
        </authorList>
    </citation>
    <scope>NUCLEOTIDE SEQUENCE</scope>
</reference>
<proteinExistence type="predicted"/>
<accession>A0A0F9FX54</accession>
<sequence length="190" mass="21723">MTLTERQNSLDKEFLVLTSKVDTGFDKLFTLLTENKNAKGKSVATGKVHEVKPVVTTKEIAIKGDQITMEPISNKLSVDSQIVAQKAKDGTILSEFFLTMQPVDLERFLVSIWHHRSRQNGIWPTPASVQGSCYRLYYLPNYELSDREVNGCRKCLAYDKKYIEIYDLLQKNNLLGPLPRKGRDLKENKQ</sequence>
<name>A0A0F9FX54_9ZZZZ</name>